<feature type="domain" description="Retroviral polymerase SH3-like" evidence="1">
    <location>
        <begin position="3"/>
        <end position="58"/>
    </location>
</feature>
<proteinExistence type="predicted"/>
<dbReference type="Pfam" id="PF25597">
    <property type="entry name" value="SH3_retrovirus"/>
    <property type="match status" value="1"/>
</dbReference>
<evidence type="ECO:0000313" key="2">
    <source>
        <dbReference type="EMBL" id="KAG8386411.1"/>
    </source>
</evidence>
<dbReference type="InterPro" id="IPR057670">
    <property type="entry name" value="SH3_retrovirus"/>
</dbReference>
<evidence type="ECO:0000259" key="1">
    <source>
        <dbReference type="Pfam" id="PF25597"/>
    </source>
</evidence>
<accession>A0AAV6XTS2</accession>
<dbReference type="EMBL" id="WHWC01000003">
    <property type="protein sequence ID" value="KAG8386411.1"/>
    <property type="molecule type" value="Genomic_DNA"/>
</dbReference>
<dbReference type="AlphaFoldDB" id="A0AAV6XTS2"/>
<organism evidence="2 3">
    <name type="scientific">Buddleja alternifolia</name>
    <dbReference type="NCBI Taxonomy" id="168488"/>
    <lineage>
        <taxon>Eukaryota</taxon>
        <taxon>Viridiplantae</taxon>
        <taxon>Streptophyta</taxon>
        <taxon>Embryophyta</taxon>
        <taxon>Tracheophyta</taxon>
        <taxon>Spermatophyta</taxon>
        <taxon>Magnoliopsida</taxon>
        <taxon>eudicotyledons</taxon>
        <taxon>Gunneridae</taxon>
        <taxon>Pentapetalae</taxon>
        <taxon>asterids</taxon>
        <taxon>lamiids</taxon>
        <taxon>Lamiales</taxon>
        <taxon>Scrophulariaceae</taxon>
        <taxon>Buddlejeae</taxon>
        <taxon>Buddleja</taxon>
    </lineage>
</organism>
<name>A0AAV6XTS2_9LAMI</name>
<comment type="caution">
    <text evidence="2">The sequence shown here is derived from an EMBL/GenBank/DDBJ whole genome shotgun (WGS) entry which is preliminary data.</text>
</comment>
<reference evidence="2" key="1">
    <citation type="submission" date="2019-10" db="EMBL/GenBank/DDBJ databases">
        <authorList>
            <person name="Zhang R."/>
            <person name="Pan Y."/>
            <person name="Wang J."/>
            <person name="Ma R."/>
            <person name="Yu S."/>
        </authorList>
    </citation>
    <scope>NUCLEOTIDE SEQUENCE</scope>
    <source>
        <strain evidence="2">LA-IB0</strain>
        <tissue evidence="2">Leaf</tissue>
    </source>
</reference>
<keyword evidence="3" id="KW-1185">Reference proteome</keyword>
<evidence type="ECO:0000313" key="3">
    <source>
        <dbReference type="Proteomes" id="UP000826271"/>
    </source>
</evidence>
<dbReference type="Proteomes" id="UP000826271">
    <property type="component" value="Unassembled WGS sequence"/>
</dbReference>
<protein>
    <recommendedName>
        <fullName evidence="1">Retroviral polymerase SH3-like domain-containing protein</fullName>
    </recommendedName>
</protein>
<gene>
    <name evidence="2" type="ORF">BUALT_Bualt03G0146000</name>
</gene>
<sequence length="95" mass="10847">MSCHVHVRQGKLEPRAIKCMFLGYPEGFKAYKLWCLEPGMKKSIISGDVTFKETVMANLVDKTNVQDKLQQSEKLNKVQLEVESIEHTGKESAEY</sequence>